<organism evidence="9 10">
    <name type="scientific">Acinetobacter rudis</name>
    <dbReference type="NCBI Taxonomy" id="632955"/>
    <lineage>
        <taxon>Bacteria</taxon>
        <taxon>Pseudomonadati</taxon>
        <taxon>Pseudomonadota</taxon>
        <taxon>Gammaproteobacteria</taxon>
        <taxon>Moraxellales</taxon>
        <taxon>Moraxellaceae</taxon>
        <taxon>Acinetobacter</taxon>
    </lineage>
</organism>
<comment type="similarity">
    <text evidence="2">Belongs to the AzlC family.</text>
</comment>
<evidence type="ECO:0000313" key="10">
    <source>
        <dbReference type="Proteomes" id="UP001243844"/>
    </source>
</evidence>
<sequence length="213" mass="23189">MLPLSIAVIPWGILAGSMAIHAGLSWYKALAMSALVFAGTAQLVSLGLVMAGASVLTILVTVYFTTTQHLIYALHLRDSIATQDWYVRLAQAFLLTDEQFALAVTHKQYHMTYLFGSGLCFYLFWVFSSAIGIVFAQIITDFQHYPLDFSVVAIFIPMILALTRNLTTIVAISSTVIASLTLKAFQIQSGLLIAAAIGMLSALSLEYIQGKKS</sequence>
<feature type="transmembrane region" description="Helical" evidence="8">
    <location>
        <begin position="191"/>
        <end position="208"/>
    </location>
</feature>
<keyword evidence="6 8" id="KW-1133">Transmembrane helix</keyword>
<dbReference type="InterPro" id="IPR011606">
    <property type="entry name" value="Brnchd-chn_aa_trnsp_permease"/>
</dbReference>
<reference evidence="9" key="1">
    <citation type="submission" date="2023-08" db="EMBL/GenBank/DDBJ databases">
        <title>Emergence of clinically-relevant ST2 carbapenem-resistant Acinetobacter baumannii strains in hospital sewages in Zhejiang, East of China.</title>
        <authorList>
            <person name="Kaichao C."/>
            <person name="Zhang R."/>
        </authorList>
    </citation>
    <scope>NUCLEOTIDE SEQUENCE</scope>
    <source>
        <strain evidence="9">M-RB-37</strain>
    </source>
</reference>
<proteinExistence type="inferred from homology"/>
<dbReference type="AlphaFoldDB" id="A0AAW8J8J7"/>
<evidence type="ECO:0000256" key="3">
    <source>
        <dbReference type="ARBA" id="ARBA00022448"/>
    </source>
</evidence>
<evidence type="ECO:0000313" key="9">
    <source>
        <dbReference type="EMBL" id="MDQ8936481.1"/>
    </source>
</evidence>
<evidence type="ECO:0000256" key="6">
    <source>
        <dbReference type="ARBA" id="ARBA00022989"/>
    </source>
</evidence>
<evidence type="ECO:0000256" key="4">
    <source>
        <dbReference type="ARBA" id="ARBA00022475"/>
    </source>
</evidence>
<dbReference type="GO" id="GO:0005886">
    <property type="term" value="C:plasma membrane"/>
    <property type="evidence" value="ECO:0007669"/>
    <property type="project" value="UniProtKB-SubCell"/>
</dbReference>
<evidence type="ECO:0000256" key="8">
    <source>
        <dbReference type="SAM" id="Phobius"/>
    </source>
</evidence>
<gene>
    <name evidence="9" type="ORF">RFH47_12215</name>
</gene>
<keyword evidence="4" id="KW-1003">Cell membrane</keyword>
<keyword evidence="5 8" id="KW-0812">Transmembrane</keyword>
<dbReference type="PANTHER" id="PTHR34979">
    <property type="entry name" value="INNER MEMBRANE PROTEIN YGAZ"/>
    <property type="match status" value="1"/>
</dbReference>
<protein>
    <submittedName>
        <fullName evidence="9">AzlC family ABC transporter permease</fullName>
    </submittedName>
</protein>
<evidence type="ECO:0000256" key="7">
    <source>
        <dbReference type="ARBA" id="ARBA00023136"/>
    </source>
</evidence>
<dbReference type="EMBL" id="JAVIDL010000025">
    <property type="protein sequence ID" value="MDQ8936481.1"/>
    <property type="molecule type" value="Genomic_DNA"/>
</dbReference>
<evidence type="ECO:0000256" key="1">
    <source>
        <dbReference type="ARBA" id="ARBA00004651"/>
    </source>
</evidence>
<keyword evidence="3" id="KW-0813">Transport</keyword>
<keyword evidence="7 8" id="KW-0472">Membrane</keyword>
<comment type="subcellular location">
    <subcellularLocation>
        <location evidence="1">Cell membrane</location>
        <topology evidence="1">Multi-pass membrane protein</topology>
    </subcellularLocation>
</comment>
<accession>A0AAW8J8J7</accession>
<name>A0AAW8J8J7_9GAMM</name>
<comment type="caution">
    <text evidence="9">The sequence shown here is derived from an EMBL/GenBank/DDBJ whole genome shotgun (WGS) entry which is preliminary data.</text>
</comment>
<feature type="transmembrane region" description="Helical" evidence="8">
    <location>
        <begin position="113"/>
        <end position="139"/>
    </location>
</feature>
<dbReference type="RefSeq" id="WP_308974653.1">
    <property type="nucleotide sequence ID" value="NZ_JAVIDL010000025.1"/>
</dbReference>
<feature type="transmembrane region" description="Helical" evidence="8">
    <location>
        <begin position="145"/>
        <end position="162"/>
    </location>
</feature>
<evidence type="ECO:0000256" key="2">
    <source>
        <dbReference type="ARBA" id="ARBA00010735"/>
    </source>
</evidence>
<evidence type="ECO:0000256" key="5">
    <source>
        <dbReference type="ARBA" id="ARBA00022692"/>
    </source>
</evidence>
<feature type="transmembrane region" description="Helical" evidence="8">
    <location>
        <begin position="43"/>
        <end position="64"/>
    </location>
</feature>
<dbReference type="Pfam" id="PF03591">
    <property type="entry name" value="AzlC"/>
    <property type="match status" value="1"/>
</dbReference>
<dbReference type="PANTHER" id="PTHR34979:SF1">
    <property type="entry name" value="INNER MEMBRANE PROTEIN YGAZ"/>
    <property type="match status" value="1"/>
</dbReference>
<dbReference type="GO" id="GO:1903785">
    <property type="term" value="P:L-valine transmembrane transport"/>
    <property type="evidence" value="ECO:0007669"/>
    <property type="project" value="TreeGrafter"/>
</dbReference>
<dbReference type="Proteomes" id="UP001243844">
    <property type="component" value="Unassembled WGS sequence"/>
</dbReference>